<dbReference type="AlphaFoldDB" id="A0A0B6TNK0"/>
<proteinExistence type="predicted"/>
<evidence type="ECO:0008006" key="3">
    <source>
        <dbReference type="Google" id="ProtNLM"/>
    </source>
</evidence>
<dbReference type="EMBL" id="CP007790">
    <property type="protein sequence ID" value="AJK67819.1"/>
    <property type="molecule type" value="Genomic_DNA"/>
</dbReference>
<dbReference type="KEGG" id="cmq:B840_00915"/>
<organism evidence="1 2">
    <name type="scientific">Corynebacterium marinum DSM 44953</name>
    <dbReference type="NCBI Taxonomy" id="1224162"/>
    <lineage>
        <taxon>Bacteria</taxon>
        <taxon>Bacillati</taxon>
        <taxon>Actinomycetota</taxon>
        <taxon>Actinomycetes</taxon>
        <taxon>Mycobacteriales</taxon>
        <taxon>Corynebacteriaceae</taxon>
        <taxon>Corynebacterium</taxon>
    </lineage>
</organism>
<dbReference type="NCBIfam" id="TIGR03941">
    <property type="entry name" value="tRNA_deam_assoc"/>
    <property type="match status" value="1"/>
</dbReference>
<accession>A0A0B6TNK0</accession>
<evidence type="ECO:0000313" key="2">
    <source>
        <dbReference type="Proteomes" id="UP000031928"/>
    </source>
</evidence>
<dbReference type="InterPro" id="IPR023869">
    <property type="entry name" value="tRNA_Adeno_NH3ase_assoc_put"/>
</dbReference>
<dbReference type="STRING" id="1224162.B840_00915"/>
<reference evidence="1 2" key="1">
    <citation type="submission" date="2014-05" db="EMBL/GenBank/DDBJ databases">
        <title>Complete genome sequence of Corynebacterium marinum DSM 44953.</title>
        <authorList>
            <person name="Schaffert L."/>
            <person name="Albersmeier A."/>
            <person name="Kalinowski J."/>
            <person name="Ruckert C."/>
        </authorList>
    </citation>
    <scope>NUCLEOTIDE SEQUENCE [LARGE SCALE GENOMIC DNA]</scope>
    <source>
        <strain evidence="1 2">DSM 44953</strain>
    </source>
</reference>
<gene>
    <name evidence="1" type="ORF">B840_00915</name>
</gene>
<sequence>MWHKQTNLTRMEHEEYGQSFAVTVASQDGGWVVRTFDDDFSALATSIRAVRALRSEGPAFALLCVEDEYFVIVRPIPDGVQALVSDATMAVDDDFAASVLGELDAEIPDLDPDELDEIDGWADGDFEVLADLGLSAEVLGVIVDDSDMWPSEQLVRIAEELGFAEELIDAAGLDD</sequence>
<dbReference type="Proteomes" id="UP000031928">
    <property type="component" value="Chromosome"/>
</dbReference>
<protein>
    <recommendedName>
        <fullName evidence="3">tRNA adenosine deaminase-associated protein</fullName>
    </recommendedName>
</protein>
<keyword evidence="2" id="KW-1185">Reference proteome</keyword>
<dbReference type="HOGENOM" id="CLU_112027_1_0_11"/>
<evidence type="ECO:0000313" key="1">
    <source>
        <dbReference type="EMBL" id="AJK67819.1"/>
    </source>
</evidence>
<name>A0A0B6TNK0_9CORY</name>